<evidence type="ECO:0000259" key="4">
    <source>
        <dbReference type="PROSITE" id="PS01124"/>
    </source>
</evidence>
<keyword evidence="1" id="KW-0805">Transcription regulation</keyword>
<protein>
    <submittedName>
        <fullName evidence="5">AraC family transcriptional regulator</fullName>
    </submittedName>
</protein>
<gene>
    <name evidence="5" type="ORF">OGM63_05430</name>
</gene>
<dbReference type="PROSITE" id="PS00041">
    <property type="entry name" value="HTH_ARAC_FAMILY_1"/>
    <property type="match status" value="1"/>
</dbReference>
<dbReference type="PROSITE" id="PS01124">
    <property type="entry name" value="HTH_ARAC_FAMILY_2"/>
    <property type="match status" value="1"/>
</dbReference>
<dbReference type="PRINTS" id="PR00032">
    <property type="entry name" value="HTHARAC"/>
</dbReference>
<evidence type="ECO:0000256" key="2">
    <source>
        <dbReference type="ARBA" id="ARBA00023125"/>
    </source>
</evidence>
<dbReference type="PANTHER" id="PTHR46796:SF6">
    <property type="entry name" value="ARAC SUBFAMILY"/>
    <property type="match status" value="1"/>
</dbReference>
<dbReference type="Proteomes" id="UP001526143">
    <property type="component" value="Unassembled WGS sequence"/>
</dbReference>
<dbReference type="RefSeq" id="WP_263744477.1">
    <property type="nucleotide sequence ID" value="NZ_JAOWRF010000084.1"/>
</dbReference>
<dbReference type="SMART" id="SM00342">
    <property type="entry name" value="HTH_ARAC"/>
    <property type="match status" value="1"/>
</dbReference>
<keyword evidence="2" id="KW-0238">DNA-binding</keyword>
<evidence type="ECO:0000256" key="1">
    <source>
        <dbReference type="ARBA" id="ARBA00023015"/>
    </source>
</evidence>
<keyword evidence="3" id="KW-0804">Transcription</keyword>
<name>A0ABT3AV36_9CYAN</name>
<evidence type="ECO:0000313" key="5">
    <source>
        <dbReference type="EMBL" id="MCV3212974.1"/>
    </source>
</evidence>
<dbReference type="InterPro" id="IPR020449">
    <property type="entry name" value="Tscrpt_reg_AraC-type_HTH"/>
</dbReference>
<evidence type="ECO:0000256" key="3">
    <source>
        <dbReference type="ARBA" id="ARBA00023163"/>
    </source>
</evidence>
<organism evidence="5 6">
    <name type="scientific">Plectonema radiosum NIES-515</name>
    <dbReference type="NCBI Taxonomy" id="2986073"/>
    <lineage>
        <taxon>Bacteria</taxon>
        <taxon>Bacillati</taxon>
        <taxon>Cyanobacteriota</taxon>
        <taxon>Cyanophyceae</taxon>
        <taxon>Oscillatoriophycideae</taxon>
        <taxon>Oscillatoriales</taxon>
        <taxon>Microcoleaceae</taxon>
        <taxon>Plectonema</taxon>
    </lineage>
</organism>
<dbReference type="InterPro" id="IPR018062">
    <property type="entry name" value="HTH_AraC-typ_CS"/>
</dbReference>
<dbReference type="Pfam" id="PF12833">
    <property type="entry name" value="HTH_18"/>
    <property type="match status" value="1"/>
</dbReference>
<keyword evidence="6" id="KW-1185">Reference proteome</keyword>
<feature type="domain" description="HTH araC/xylS-type" evidence="4">
    <location>
        <begin position="185"/>
        <end position="283"/>
    </location>
</feature>
<reference evidence="5 6" key="1">
    <citation type="submission" date="2022-10" db="EMBL/GenBank/DDBJ databases">
        <title>Identification of biosynthetic pathway for the production of the potent trypsin inhibitor radiosumin.</title>
        <authorList>
            <person name="Fewer D.P."/>
            <person name="Delbaje E."/>
            <person name="Ouyang X."/>
            <person name="Agostino P.D."/>
            <person name="Wahlsten M."/>
            <person name="Jokela J."/>
            <person name="Permi P."/>
            <person name="Haapaniemi E."/>
            <person name="Koistinen H."/>
        </authorList>
    </citation>
    <scope>NUCLEOTIDE SEQUENCE [LARGE SCALE GENOMIC DNA]</scope>
    <source>
        <strain evidence="5 6">NIES-515</strain>
    </source>
</reference>
<dbReference type="Gene3D" id="1.10.10.60">
    <property type="entry name" value="Homeodomain-like"/>
    <property type="match status" value="2"/>
</dbReference>
<dbReference type="InterPro" id="IPR050204">
    <property type="entry name" value="AraC_XylS_family_regulators"/>
</dbReference>
<accession>A0ABT3AV36</accession>
<dbReference type="EMBL" id="JAOWRF010000084">
    <property type="protein sequence ID" value="MCV3212974.1"/>
    <property type="molecule type" value="Genomic_DNA"/>
</dbReference>
<evidence type="ECO:0000313" key="6">
    <source>
        <dbReference type="Proteomes" id="UP001526143"/>
    </source>
</evidence>
<dbReference type="SUPFAM" id="SSF46689">
    <property type="entry name" value="Homeodomain-like"/>
    <property type="match status" value="2"/>
</dbReference>
<proteinExistence type="predicted"/>
<dbReference type="InterPro" id="IPR018060">
    <property type="entry name" value="HTH_AraC"/>
</dbReference>
<comment type="caution">
    <text evidence="5">The sequence shown here is derived from an EMBL/GenBank/DDBJ whole genome shotgun (WGS) entry which is preliminary data.</text>
</comment>
<dbReference type="PANTHER" id="PTHR46796">
    <property type="entry name" value="HTH-TYPE TRANSCRIPTIONAL ACTIVATOR RHAS-RELATED"/>
    <property type="match status" value="1"/>
</dbReference>
<dbReference type="InterPro" id="IPR009057">
    <property type="entry name" value="Homeodomain-like_sf"/>
</dbReference>
<sequence>MSNNNRNEHLHLLSSFEAGWEGLNLLYEIEPCDETPEMYMGRHFIVIALDNFRASYMLNQSWQQVDYESGDIAIIPASQAFPRTQIDREVPLVELFLEPAILNRVACESADADNIEIVPHWHIRDPLIQHMGLALKAELEASSADSRLYVESMATALSVHLLTRYSARKPQIKNYTGGLPKYRLREAINYINENLDHNLTLAEVAASVQMSPHYFATLFKQSTGLTPHQYVMKCRIDKAKQLLHIRELTLVEICHHVGFQSQSHFTRVFREHTKTTPKVYRDAL</sequence>